<dbReference type="SUPFAM" id="SSF52833">
    <property type="entry name" value="Thioredoxin-like"/>
    <property type="match status" value="1"/>
</dbReference>
<name>A0A562M7V4_9SPHI</name>
<dbReference type="InterPro" id="IPR000866">
    <property type="entry name" value="AhpC/TSA"/>
</dbReference>
<protein>
    <submittedName>
        <fullName evidence="2">Thiol-disulfide isomerase/thioredoxin</fullName>
    </submittedName>
</protein>
<dbReference type="InterPro" id="IPR013766">
    <property type="entry name" value="Thioredoxin_domain"/>
</dbReference>
<dbReference type="Pfam" id="PF00578">
    <property type="entry name" value="AhpC-TSA"/>
    <property type="match status" value="1"/>
</dbReference>
<feature type="domain" description="Thioredoxin" evidence="1">
    <location>
        <begin position="64"/>
        <end position="207"/>
    </location>
</feature>
<gene>
    <name evidence="2" type="ORF">IQ31_04934</name>
</gene>
<dbReference type="CDD" id="cd02966">
    <property type="entry name" value="TlpA_like_family"/>
    <property type="match status" value="1"/>
</dbReference>
<comment type="caution">
    <text evidence="2">The sequence shown here is derived from an EMBL/GenBank/DDBJ whole genome shotgun (WGS) entry which is preliminary data.</text>
</comment>
<dbReference type="AlphaFoldDB" id="A0A562M7V4"/>
<accession>A0A562M7V4</accession>
<reference evidence="2 3" key="1">
    <citation type="journal article" date="2015" name="Stand. Genomic Sci.">
        <title>Genomic Encyclopedia of Bacterial and Archaeal Type Strains, Phase III: the genomes of soil and plant-associated and newly described type strains.</title>
        <authorList>
            <person name="Whitman W.B."/>
            <person name="Woyke T."/>
            <person name="Klenk H.P."/>
            <person name="Zhou Y."/>
            <person name="Lilburn T.G."/>
            <person name="Beck B.J."/>
            <person name="De Vos P."/>
            <person name="Vandamme P."/>
            <person name="Eisen J.A."/>
            <person name="Garrity G."/>
            <person name="Hugenholtz P."/>
            <person name="Kyrpides N.C."/>
        </authorList>
    </citation>
    <scope>NUCLEOTIDE SEQUENCE [LARGE SCALE GENOMIC DNA]</scope>
    <source>
        <strain evidence="2 3">CGMCC 1.6855</strain>
    </source>
</reference>
<dbReference type="GO" id="GO:0016491">
    <property type="term" value="F:oxidoreductase activity"/>
    <property type="evidence" value="ECO:0007669"/>
    <property type="project" value="InterPro"/>
</dbReference>
<evidence type="ECO:0000313" key="3">
    <source>
        <dbReference type="Proteomes" id="UP000315908"/>
    </source>
</evidence>
<dbReference type="PANTHER" id="PTHR42852:SF13">
    <property type="entry name" value="PROTEIN DIPZ"/>
    <property type="match status" value="1"/>
</dbReference>
<proteinExistence type="predicted"/>
<dbReference type="GO" id="GO:0016853">
    <property type="term" value="F:isomerase activity"/>
    <property type="evidence" value="ECO:0007669"/>
    <property type="project" value="UniProtKB-KW"/>
</dbReference>
<evidence type="ECO:0000313" key="2">
    <source>
        <dbReference type="EMBL" id="TWI15651.1"/>
    </source>
</evidence>
<dbReference type="PANTHER" id="PTHR42852">
    <property type="entry name" value="THIOL:DISULFIDE INTERCHANGE PROTEIN DSBE"/>
    <property type="match status" value="1"/>
</dbReference>
<organism evidence="2 3">
    <name type="scientific">Sphingobacterium siyangense</name>
    <dbReference type="NCBI Taxonomy" id="459529"/>
    <lineage>
        <taxon>Bacteria</taxon>
        <taxon>Pseudomonadati</taxon>
        <taxon>Bacteroidota</taxon>
        <taxon>Sphingobacteriia</taxon>
        <taxon>Sphingobacteriales</taxon>
        <taxon>Sphingobacteriaceae</taxon>
        <taxon>Sphingobacterium</taxon>
    </lineage>
</organism>
<sequence>MTHFYKGRSELPIGTQYSCPEQTKSNCLKLSVLFLSIVMFSMFSLSAQTPRKDSGADGLSIKPLKVGDSIPQWLWNHPVEAANHATGKTTISLQEYRTKKLIILDFWATWCTACIKGFPKIQTLNTEFVKDIVILPVSDESDERTDKFFQGVGQEYRYLTSVINDTILNRSFPHRGIPYYVWIRDNKVIATTDGFEITDENIRKAISSSESQIQSIKKIDRKIRPLLQSSLVDSTMNVQAYSIFINGYIRGMSAGSFARYTPQGKVYGRQFANLPLKDMYFGIATHLFKEKQQHFYNKLMFTECADPSLLDADPTAPLEKYSPKTYSYELNVPFDRTDSLYEFMLADLNRYTNFVATMEKRDLKCLVLKKCTENEKLKSKTVASESSFKNAAVRLRKVPLSYLLNHLNALKTFEEYFVDDSGIDYLIDIDLGDKSSIKALNEGLHLYGLTLVNEIRPVEIMVIRDKQMPTKQ</sequence>
<keyword evidence="2" id="KW-0413">Isomerase</keyword>
<dbReference type="Gene3D" id="3.40.30.10">
    <property type="entry name" value="Glutaredoxin"/>
    <property type="match status" value="1"/>
</dbReference>
<dbReference type="EMBL" id="VLKR01000040">
    <property type="protein sequence ID" value="TWI15651.1"/>
    <property type="molecule type" value="Genomic_DNA"/>
</dbReference>
<dbReference type="PROSITE" id="PS51352">
    <property type="entry name" value="THIOREDOXIN_2"/>
    <property type="match status" value="1"/>
</dbReference>
<dbReference type="InterPro" id="IPR050553">
    <property type="entry name" value="Thioredoxin_ResA/DsbE_sf"/>
</dbReference>
<dbReference type="InterPro" id="IPR036249">
    <property type="entry name" value="Thioredoxin-like_sf"/>
</dbReference>
<evidence type="ECO:0000259" key="1">
    <source>
        <dbReference type="PROSITE" id="PS51352"/>
    </source>
</evidence>
<dbReference type="GO" id="GO:0016209">
    <property type="term" value="F:antioxidant activity"/>
    <property type="evidence" value="ECO:0007669"/>
    <property type="project" value="InterPro"/>
</dbReference>
<dbReference type="Proteomes" id="UP000315908">
    <property type="component" value="Unassembled WGS sequence"/>
</dbReference>